<reference evidence="2" key="1">
    <citation type="submission" date="2023-05" db="EMBL/GenBank/DDBJ databases">
        <title>Nepenthes gracilis genome sequencing.</title>
        <authorList>
            <person name="Fukushima K."/>
        </authorList>
    </citation>
    <scope>NUCLEOTIDE SEQUENCE</scope>
    <source>
        <strain evidence="2">SING2019-196</strain>
    </source>
</reference>
<evidence type="ECO:0000256" key="1">
    <source>
        <dbReference type="SAM" id="MobiDB-lite"/>
    </source>
</evidence>
<feature type="compositionally biased region" description="Basic and acidic residues" evidence="1">
    <location>
        <begin position="70"/>
        <end position="79"/>
    </location>
</feature>
<dbReference type="Proteomes" id="UP001279734">
    <property type="component" value="Unassembled WGS sequence"/>
</dbReference>
<accession>A0AAD3RW49</accession>
<name>A0AAD3RW49_NEPGR</name>
<organism evidence="2 3">
    <name type="scientific">Nepenthes gracilis</name>
    <name type="common">Slender pitcher plant</name>
    <dbReference type="NCBI Taxonomy" id="150966"/>
    <lineage>
        <taxon>Eukaryota</taxon>
        <taxon>Viridiplantae</taxon>
        <taxon>Streptophyta</taxon>
        <taxon>Embryophyta</taxon>
        <taxon>Tracheophyta</taxon>
        <taxon>Spermatophyta</taxon>
        <taxon>Magnoliopsida</taxon>
        <taxon>eudicotyledons</taxon>
        <taxon>Gunneridae</taxon>
        <taxon>Pentapetalae</taxon>
        <taxon>Caryophyllales</taxon>
        <taxon>Nepenthaceae</taxon>
        <taxon>Nepenthes</taxon>
    </lineage>
</organism>
<dbReference type="AlphaFoldDB" id="A0AAD3RW49"/>
<protein>
    <submittedName>
        <fullName evidence="2">Uncharacterized protein</fullName>
    </submittedName>
</protein>
<gene>
    <name evidence="2" type="ORF">Nepgr_000283</name>
</gene>
<feature type="region of interest" description="Disordered" evidence="1">
    <location>
        <begin position="60"/>
        <end position="79"/>
    </location>
</feature>
<keyword evidence="3" id="KW-1185">Reference proteome</keyword>
<evidence type="ECO:0000313" key="2">
    <source>
        <dbReference type="EMBL" id="GMG98443.1"/>
    </source>
</evidence>
<dbReference type="EMBL" id="BSYO01000001">
    <property type="protein sequence ID" value="GMG98443.1"/>
    <property type="molecule type" value="Genomic_DNA"/>
</dbReference>
<evidence type="ECO:0000313" key="3">
    <source>
        <dbReference type="Proteomes" id="UP001279734"/>
    </source>
</evidence>
<comment type="caution">
    <text evidence="2">The sequence shown here is derived from an EMBL/GenBank/DDBJ whole genome shotgun (WGS) entry which is preliminary data.</text>
</comment>
<sequence>MKRPVTSFVPRSRIEAYNSYLIRQIEDQWVIGTLHNHDLTDWALIRGVKWKQCCAVTWCRRPSSSSPSKRNFDLSKKLQ</sequence>
<proteinExistence type="predicted"/>